<gene>
    <name evidence="5" type="ORF">RUM44_002097</name>
</gene>
<feature type="region of interest" description="Disordered" evidence="3">
    <location>
        <begin position="1"/>
        <end position="69"/>
    </location>
</feature>
<proteinExistence type="predicted"/>
<feature type="domain" description="HMG box" evidence="4">
    <location>
        <begin position="160"/>
        <end position="195"/>
    </location>
</feature>
<comment type="caution">
    <text evidence="5">The sequence shown here is derived from an EMBL/GenBank/DDBJ whole genome shotgun (WGS) entry which is preliminary data.</text>
</comment>
<reference evidence="5 6" key="1">
    <citation type="submission" date="2023-09" db="EMBL/GenBank/DDBJ databases">
        <title>Genomes of two closely related lineages of the louse Polyplax serrata with different host specificities.</title>
        <authorList>
            <person name="Martinu J."/>
            <person name="Tarabai H."/>
            <person name="Stefka J."/>
            <person name="Hypsa V."/>
        </authorList>
    </citation>
    <scope>NUCLEOTIDE SEQUENCE [LARGE SCALE GENOMIC DNA]</scope>
    <source>
        <strain evidence="5">98ZLc_SE</strain>
    </source>
</reference>
<evidence type="ECO:0000313" key="5">
    <source>
        <dbReference type="EMBL" id="KAK6622290.1"/>
    </source>
</evidence>
<name>A0ABR1ALX1_POLSC</name>
<dbReference type="Pfam" id="PF00505">
    <property type="entry name" value="HMG_box"/>
    <property type="match status" value="1"/>
</dbReference>
<feature type="compositionally biased region" description="Low complexity" evidence="3">
    <location>
        <begin position="7"/>
        <end position="19"/>
    </location>
</feature>
<dbReference type="InterPro" id="IPR036910">
    <property type="entry name" value="HMG_box_dom_sf"/>
</dbReference>
<sequence>MDEHSQESVSIASSVSTSSLPYPHLYANSKPAFDMQQQQTHPQHQQTSNRIGYADHNSTARGQTTFDTQNARTFDISGYPMNDLAGRYSEESTRYQNDFDYRYDEGGRLSEAGQRMTDEYWVGNANLVSGPMENRLGYFGHVADAKPGMNQSKMLKEARIRRPMNAFMVWAKVERKKLADENPDLHNADLSKMLGPPGAILARALTSGDLNVIMCNDLLVPTAFSSLELVIPPYHFGNNFAIAIDKLAIEVVKVLVTDDNQTQASSKVKSSWFDWCYKLLQSITRLERAVSDFAEQRQTEREEYERTVRDGWDEKRGKTLAEMNRKPSSVFNKSDGCFSLSVQNGPPAPEGNREVIIPFDPAYVQRKTNELDQRLAVTPVEIADFEQKTRKLTCQECEFDWATCHDQRVVLDPWEGPTGTCGKTGNAFVPQGHLLVFMFEMSIANEGHNRYLRDFQSGQLPEMFTELAWGKQNWRSTKTHLNLKCLVELSLLYGSHERGLDMNLKEADPRRV</sequence>
<evidence type="ECO:0000259" key="4">
    <source>
        <dbReference type="PROSITE" id="PS50118"/>
    </source>
</evidence>
<feature type="DNA-binding region" description="HMG box" evidence="2">
    <location>
        <begin position="160"/>
        <end position="195"/>
    </location>
</feature>
<keyword evidence="6" id="KW-1185">Reference proteome</keyword>
<keyword evidence="2" id="KW-0539">Nucleus</keyword>
<organism evidence="5 6">
    <name type="scientific">Polyplax serrata</name>
    <name type="common">Common mouse louse</name>
    <dbReference type="NCBI Taxonomy" id="468196"/>
    <lineage>
        <taxon>Eukaryota</taxon>
        <taxon>Metazoa</taxon>
        <taxon>Ecdysozoa</taxon>
        <taxon>Arthropoda</taxon>
        <taxon>Hexapoda</taxon>
        <taxon>Insecta</taxon>
        <taxon>Pterygota</taxon>
        <taxon>Neoptera</taxon>
        <taxon>Paraneoptera</taxon>
        <taxon>Psocodea</taxon>
        <taxon>Troctomorpha</taxon>
        <taxon>Phthiraptera</taxon>
        <taxon>Anoplura</taxon>
        <taxon>Polyplacidae</taxon>
        <taxon>Polyplax</taxon>
    </lineage>
</organism>
<dbReference type="EMBL" id="JAWJWF010000047">
    <property type="protein sequence ID" value="KAK6622290.1"/>
    <property type="molecule type" value="Genomic_DNA"/>
</dbReference>
<dbReference type="Gene3D" id="1.10.30.10">
    <property type="entry name" value="High mobility group box domain"/>
    <property type="match status" value="1"/>
</dbReference>
<evidence type="ECO:0000256" key="2">
    <source>
        <dbReference type="PROSITE-ProRule" id="PRU00267"/>
    </source>
</evidence>
<dbReference type="PANTHER" id="PTHR10270">
    <property type="entry name" value="SOX TRANSCRIPTION FACTOR"/>
    <property type="match status" value="1"/>
</dbReference>
<feature type="compositionally biased region" description="Polar residues" evidence="3">
    <location>
        <begin position="56"/>
        <end position="69"/>
    </location>
</feature>
<dbReference type="InterPro" id="IPR009071">
    <property type="entry name" value="HMG_box_dom"/>
</dbReference>
<dbReference type="InterPro" id="IPR050140">
    <property type="entry name" value="SRY-related_HMG-box_TF-like"/>
</dbReference>
<dbReference type="SUPFAM" id="SSF47095">
    <property type="entry name" value="HMG-box"/>
    <property type="match status" value="1"/>
</dbReference>
<keyword evidence="1 2" id="KW-0238">DNA-binding</keyword>
<evidence type="ECO:0000313" key="6">
    <source>
        <dbReference type="Proteomes" id="UP001359485"/>
    </source>
</evidence>
<dbReference type="PROSITE" id="PS50118">
    <property type="entry name" value="HMG_BOX_2"/>
    <property type="match status" value="1"/>
</dbReference>
<evidence type="ECO:0000256" key="1">
    <source>
        <dbReference type="ARBA" id="ARBA00023125"/>
    </source>
</evidence>
<feature type="compositionally biased region" description="Low complexity" evidence="3">
    <location>
        <begin position="36"/>
        <end position="47"/>
    </location>
</feature>
<protein>
    <recommendedName>
        <fullName evidence="4">HMG box domain-containing protein</fullName>
    </recommendedName>
</protein>
<dbReference type="Proteomes" id="UP001359485">
    <property type="component" value="Unassembled WGS sequence"/>
</dbReference>
<accession>A0ABR1ALX1</accession>
<dbReference type="PANTHER" id="PTHR10270:SF317">
    <property type="entry name" value="TRANSCRIPTION FACTOR SOX-15-RELATED"/>
    <property type="match status" value="1"/>
</dbReference>
<evidence type="ECO:0000256" key="3">
    <source>
        <dbReference type="SAM" id="MobiDB-lite"/>
    </source>
</evidence>